<proteinExistence type="predicted"/>
<gene>
    <name evidence="3" type="ORF">BS47DRAFT_1286514</name>
</gene>
<dbReference type="Proteomes" id="UP000886523">
    <property type="component" value="Unassembled WGS sequence"/>
</dbReference>
<dbReference type="InterPro" id="IPR008971">
    <property type="entry name" value="HSP40/DnaJ_pept-bd"/>
</dbReference>
<dbReference type="InterPro" id="IPR002939">
    <property type="entry name" value="DnaJ_C"/>
</dbReference>
<dbReference type="PANTHER" id="PTHR24078:SF553">
    <property type="entry name" value="DNAJ HOMOLOG SUBFAMILY B MEMBER 5"/>
    <property type="match status" value="1"/>
</dbReference>
<dbReference type="GO" id="GO:0051082">
    <property type="term" value="F:unfolded protein binding"/>
    <property type="evidence" value="ECO:0007669"/>
    <property type="project" value="InterPro"/>
</dbReference>
<feature type="domain" description="Chaperone DnaJ C-terminal" evidence="2">
    <location>
        <begin position="7"/>
        <end position="166"/>
    </location>
</feature>
<dbReference type="SUPFAM" id="SSF49493">
    <property type="entry name" value="HSP40/DnaJ peptide-binding domain"/>
    <property type="match status" value="2"/>
</dbReference>
<dbReference type="InterPro" id="IPR051339">
    <property type="entry name" value="DnaJ_subfamily_B"/>
</dbReference>
<organism evidence="3 4">
    <name type="scientific">Hydnum rufescens UP504</name>
    <dbReference type="NCBI Taxonomy" id="1448309"/>
    <lineage>
        <taxon>Eukaryota</taxon>
        <taxon>Fungi</taxon>
        <taxon>Dikarya</taxon>
        <taxon>Basidiomycota</taxon>
        <taxon>Agaricomycotina</taxon>
        <taxon>Agaricomycetes</taxon>
        <taxon>Cantharellales</taxon>
        <taxon>Hydnaceae</taxon>
        <taxon>Hydnum</taxon>
    </lineage>
</organism>
<dbReference type="PANTHER" id="PTHR24078">
    <property type="entry name" value="DNAJ HOMOLOG SUBFAMILY C MEMBER"/>
    <property type="match status" value="1"/>
</dbReference>
<accession>A0A9P6E0Q5</accession>
<sequence length="190" mass="21513">MVPAEWHYPLHVSLETLYSGAKLRYRVTRYLLSGQTQESYVDIEVKPGWRKGTKIRFAGLGNERQPPLPPQDVIFIVDELSHPKFRREGSNLFTTIDISLLEALSESSHVIPGLDGKDITVDIDFAGEIIRPGDVSRVIGKGMPIRRNSQVVGAGDLTIKWNVIFPDRLTSKQRNFIRLARDEDLDDRTS</sequence>
<dbReference type="AlphaFoldDB" id="A0A9P6E0Q5"/>
<evidence type="ECO:0000313" key="4">
    <source>
        <dbReference type="Proteomes" id="UP000886523"/>
    </source>
</evidence>
<evidence type="ECO:0000313" key="3">
    <source>
        <dbReference type="EMBL" id="KAF9520897.1"/>
    </source>
</evidence>
<comment type="caution">
    <text evidence="3">The sequence shown here is derived from an EMBL/GenBank/DDBJ whole genome shotgun (WGS) entry which is preliminary data.</text>
</comment>
<dbReference type="OrthoDB" id="10250354at2759"/>
<reference evidence="3" key="1">
    <citation type="journal article" date="2020" name="Nat. Commun.">
        <title>Large-scale genome sequencing of mycorrhizal fungi provides insights into the early evolution of symbiotic traits.</title>
        <authorList>
            <person name="Miyauchi S."/>
            <person name="Kiss E."/>
            <person name="Kuo A."/>
            <person name="Drula E."/>
            <person name="Kohler A."/>
            <person name="Sanchez-Garcia M."/>
            <person name="Morin E."/>
            <person name="Andreopoulos B."/>
            <person name="Barry K.W."/>
            <person name="Bonito G."/>
            <person name="Buee M."/>
            <person name="Carver A."/>
            <person name="Chen C."/>
            <person name="Cichocki N."/>
            <person name="Clum A."/>
            <person name="Culley D."/>
            <person name="Crous P.W."/>
            <person name="Fauchery L."/>
            <person name="Girlanda M."/>
            <person name="Hayes R.D."/>
            <person name="Keri Z."/>
            <person name="LaButti K."/>
            <person name="Lipzen A."/>
            <person name="Lombard V."/>
            <person name="Magnuson J."/>
            <person name="Maillard F."/>
            <person name="Murat C."/>
            <person name="Nolan M."/>
            <person name="Ohm R.A."/>
            <person name="Pangilinan J."/>
            <person name="Pereira M.F."/>
            <person name="Perotto S."/>
            <person name="Peter M."/>
            <person name="Pfister S."/>
            <person name="Riley R."/>
            <person name="Sitrit Y."/>
            <person name="Stielow J.B."/>
            <person name="Szollosi G."/>
            <person name="Zifcakova L."/>
            <person name="Stursova M."/>
            <person name="Spatafora J.W."/>
            <person name="Tedersoo L."/>
            <person name="Vaario L.M."/>
            <person name="Yamada A."/>
            <person name="Yan M."/>
            <person name="Wang P."/>
            <person name="Xu J."/>
            <person name="Bruns T."/>
            <person name="Baldrian P."/>
            <person name="Vilgalys R."/>
            <person name="Dunand C."/>
            <person name="Henrissat B."/>
            <person name="Grigoriev I.V."/>
            <person name="Hibbett D."/>
            <person name="Nagy L.G."/>
            <person name="Martin F.M."/>
        </authorList>
    </citation>
    <scope>NUCLEOTIDE SEQUENCE</scope>
    <source>
        <strain evidence="3">UP504</strain>
    </source>
</reference>
<dbReference type="Gene3D" id="2.60.260.20">
    <property type="entry name" value="Urease metallochaperone UreE, N-terminal domain"/>
    <property type="match status" value="2"/>
</dbReference>
<keyword evidence="4" id="KW-1185">Reference proteome</keyword>
<dbReference type="GO" id="GO:0051087">
    <property type="term" value="F:protein-folding chaperone binding"/>
    <property type="evidence" value="ECO:0007669"/>
    <property type="project" value="TreeGrafter"/>
</dbReference>
<protein>
    <recommendedName>
        <fullName evidence="2">Chaperone DnaJ C-terminal domain-containing protein</fullName>
    </recommendedName>
</protein>
<evidence type="ECO:0000259" key="2">
    <source>
        <dbReference type="Pfam" id="PF01556"/>
    </source>
</evidence>
<dbReference type="CDD" id="cd10747">
    <property type="entry name" value="DnaJ_C"/>
    <property type="match status" value="1"/>
</dbReference>
<dbReference type="FunFam" id="2.60.260.20:FF:000013">
    <property type="entry name" value="DnaJ subfamily B member 11"/>
    <property type="match status" value="1"/>
</dbReference>
<dbReference type="GO" id="GO:0005829">
    <property type="term" value="C:cytosol"/>
    <property type="evidence" value="ECO:0007669"/>
    <property type="project" value="TreeGrafter"/>
</dbReference>
<dbReference type="GO" id="GO:0006457">
    <property type="term" value="P:protein folding"/>
    <property type="evidence" value="ECO:0007669"/>
    <property type="project" value="InterPro"/>
</dbReference>
<keyword evidence="1" id="KW-0143">Chaperone</keyword>
<name>A0A9P6E0Q5_9AGAM</name>
<evidence type="ECO:0000256" key="1">
    <source>
        <dbReference type="ARBA" id="ARBA00023186"/>
    </source>
</evidence>
<dbReference type="EMBL" id="MU128910">
    <property type="protein sequence ID" value="KAF9520897.1"/>
    <property type="molecule type" value="Genomic_DNA"/>
</dbReference>
<dbReference type="Pfam" id="PF01556">
    <property type="entry name" value="DnaJ_C"/>
    <property type="match status" value="1"/>
</dbReference>
<dbReference type="GO" id="GO:0006413">
    <property type="term" value="P:translational initiation"/>
    <property type="evidence" value="ECO:0007669"/>
    <property type="project" value="TreeGrafter"/>
</dbReference>